<dbReference type="Proteomes" id="UP000076567">
    <property type="component" value="Unassembled WGS sequence"/>
</dbReference>
<protein>
    <recommendedName>
        <fullName evidence="2">Copper chaperone CopZ</fullName>
    </recommendedName>
</protein>
<comment type="subcellular location">
    <subcellularLocation>
        <location evidence="1">Cytoplasm</location>
    </subcellularLocation>
</comment>
<dbReference type="PROSITE" id="PS01047">
    <property type="entry name" value="HMA_1"/>
    <property type="match status" value="1"/>
</dbReference>
<accession>A0A163SD19</accession>
<evidence type="ECO:0000256" key="6">
    <source>
        <dbReference type="ARBA" id="ARBA00023186"/>
    </source>
</evidence>
<dbReference type="GO" id="GO:0006825">
    <property type="term" value="P:copper ion transport"/>
    <property type="evidence" value="ECO:0007669"/>
    <property type="project" value="InterPro"/>
</dbReference>
<dbReference type="PRINTS" id="PR00944">
    <property type="entry name" value="CUEXPORT"/>
</dbReference>
<dbReference type="PANTHER" id="PTHR46594:SF4">
    <property type="entry name" value="P-TYPE CATION-TRANSPORTING ATPASE"/>
    <property type="match status" value="1"/>
</dbReference>
<keyword evidence="4" id="KW-0479">Metal-binding</keyword>
<dbReference type="PANTHER" id="PTHR46594">
    <property type="entry name" value="P-TYPE CATION-TRANSPORTING ATPASE"/>
    <property type="match status" value="1"/>
</dbReference>
<dbReference type="AlphaFoldDB" id="A0A163SD19"/>
<sequence>MEKKTLKVEGMTCGHCKAAVTNALNELDGVKNVVVHLETGNVDVEVDSTKVTDAEMREAIEEQGYDVKA</sequence>
<dbReference type="GO" id="GO:0005507">
    <property type="term" value="F:copper ion binding"/>
    <property type="evidence" value="ECO:0007669"/>
    <property type="project" value="InterPro"/>
</dbReference>
<evidence type="ECO:0000256" key="4">
    <source>
        <dbReference type="ARBA" id="ARBA00022723"/>
    </source>
</evidence>
<dbReference type="FunFam" id="3.30.70.100:FF:000005">
    <property type="entry name" value="Copper-exporting P-type ATPase A"/>
    <property type="match status" value="1"/>
</dbReference>
<evidence type="ECO:0000256" key="2">
    <source>
        <dbReference type="ARBA" id="ARBA00015313"/>
    </source>
</evidence>
<keyword evidence="6" id="KW-0143">Chaperone</keyword>
<dbReference type="RefSeq" id="WP_066236008.1">
    <property type="nucleotide sequence ID" value="NZ_LRFC01000001.1"/>
</dbReference>
<evidence type="ECO:0000313" key="9">
    <source>
        <dbReference type="Proteomes" id="UP000076567"/>
    </source>
</evidence>
<evidence type="ECO:0000256" key="3">
    <source>
        <dbReference type="ARBA" id="ARBA00022490"/>
    </source>
</evidence>
<dbReference type="InterPro" id="IPR049740">
    <property type="entry name" value="CopZ"/>
</dbReference>
<comment type="caution">
    <text evidence="8">The sequence shown here is derived from an EMBL/GenBank/DDBJ whole genome shotgun (WGS) entry which is preliminary data.</text>
</comment>
<dbReference type="InterPro" id="IPR006121">
    <property type="entry name" value="HMA_dom"/>
</dbReference>
<reference evidence="9" key="1">
    <citation type="submission" date="2016-01" db="EMBL/GenBank/DDBJ databases">
        <title>Draft genome of Chromobacterium sp. F49.</title>
        <authorList>
            <person name="Hong K.W."/>
        </authorList>
    </citation>
    <scope>NUCLEOTIDE SEQUENCE [LARGE SCALE GENOMIC DNA]</scope>
    <source>
        <strain evidence="9">P7IIIA</strain>
    </source>
</reference>
<dbReference type="OrthoDB" id="9813965at2"/>
<dbReference type="EMBL" id="LRFC01000001">
    <property type="protein sequence ID" value="KZE68772.1"/>
    <property type="molecule type" value="Genomic_DNA"/>
</dbReference>
<dbReference type="Pfam" id="PF00403">
    <property type="entry name" value="HMA"/>
    <property type="match status" value="1"/>
</dbReference>
<organism evidence="8 9">
    <name type="scientific">Fictibacillus phosphorivorans</name>
    <dbReference type="NCBI Taxonomy" id="1221500"/>
    <lineage>
        <taxon>Bacteria</taxon>
        <taxon>Bacillati</taxon>
        <taxon>Bacillota</taxon>
        <taxon>Bacilli</taxon>
        <taxon>Bacillales</taxon>
        <taxon>Fictibacillaceae</taxon>
        <taxon>Fictibacillus</taxon>
    </lineage>
</organism>
<dbReference type="InterPro" id="IPR017969">
    <property type="entry name" value="Heavy-metal-associated_CS"/>
</dbReference>
<dbReference type="InterPro" id="IPR000428">
    <property type="entry name" value="Cu-bd"/>
</dbReference>
<dbReference type="NCBIfam" id="NF033795">
    <property type="entry name" value="chaper_CopZ_Bs"/>
    <property type="match status" value="1"/>
</dbReference>
<dbReference type="CDD" id="cd00371">
    <property type="entry name" value="HMA"/>
    <property type="match status" value="1"/>
</dbReference>
<dbReference type="InterPro" id="IPR036163">
    <property type="entry name" value="HMA_dom_sf"/>
</dbReference>
<dbReference type="NCBIfam" id="TIGR00003">
    <property type="entry name" value="copper ion binding protein"/>
    <property type="match status" value="1"/>
</dbReference>
<dbReference type="GO" id="GO:0005737">
    <property type="term" value="C:cytoplasm"/>
    <property type="evidence" value="ECO:0007669"/>
    <property type="project" value="UniProtKB-SubCell"/>
</dbReference>
<feature type="domain" description="HMA" evidence="7">
    <location>
        <begin position="2"/>
        <end position="68"/>
    </location>
</feature>
<gene>
    <name evidence="8" type="ORF">AWM68_00380</name>
</gene>
<dbReference type="PROSITE" id="PS50846">
    <property type="entry name" value="HMA_2"/>
    <property type="match status" value="1"/>
</dbReference>
<dbReference type="SUPFAM" id="SSF55008">
    <property type="entry name" value="HMA, heavy metal-associated domain"/>
    <property type="match status" value="1"/>
</dbReference>
<keyword evidence="9" id="KW-1185">Reference proteome</keyword>
<keyword evidence="3" id="KW-0963">Cytoplasm</keyword>
<dbReference type="Gene3D" id="3.30.70.100">
    <property type="match status" value="1"/>
</dbReference>
<dbReference type="InterPro" id="IPR006122">
    <property type="entry name" value="HMA_Cu_ion-bd"/>
</dbReference>
<keyword evidence="5" id="KW-0186">Copper</keyword>
<evidence type="ECO:0000313" key="8">
    <source>
        <dbReference type="EMBL" id="KZE68772.1"/>
    </source>
</evidence>
<evidence type="ECO:0000256" key="5">
    <source>
        <dbReference type="ARBA" id="ARBA00023008"/>
    </source>
</evidence>
<proteinExistence type="predicted"/>
<evidence type="ECO:0000256" key="1">
    <source>
        <dbReference type="ARBA" id="ARBA00004496"/>
    </source>
</evidence>
<name>A0A163SD19_9BACL</name>
<evidence type="ECO:0000259" key="7">
    <source>
        <dbReference type="PROSITE" id="PS50846"/>
    </source>
</evidence>